<keyword evidence="2" id="KW-1185">Reference proteome</keyword>
<dbReference type="EMBL" id="GL443002">
    <property type="protein sequence ID" value="EFN62711.1"/>
    <property type="molecule type" value="Genomic_DNA"/>
</dbReference>
<sequence>ELPLDVRTFLKTSSLKFNIKELKNGQFIYLGIENALKTHLFKNSNFSENIIKLIINVDGLCLFKSSSINLWPILGMVQNSVRKPFVIGIFCGISKPQPLSDFLDDFIIELSHLLTNGFQL</sequence>
<evidence type="ECO:0000313" key="2">
    <source>
        <dbReference type="Proteomes" id="UP000000311"/>
    </source>
</evidence>
<dbReference type="InParanoid" id="E2AV28"/>
<organism evidence="2">
    <name type="scientific">Camponotus floridanus</name>
    <name type="common">Florida carpenter ant</name>
    <dbReference type="NCBI Taxonomy" id="104421"/>
    <lineage>
        <taxon>Eukaryota</taxon>
        <taxon>Metazoa</taxon>
        <taxon>Ecdysozoa</taxon>
        <taxon>Arthropoda</taxon>
        <taxon>Hexapoda</taxon>
        <taxon>Insecta</taxon>
        <taxon>Pterygota</taxon>
        <taxon>Neoptera</taxon>
        <taxon>Endopterygota</taxon>
        <taxon>Hymenoptera</taxon>
        <taxon>Apocrita</taxon>
        <taxon>Aculeata</taxon>
        <taxon>Formicoidea</taxon>
        <taxon>Formicidae</taxon>
        <taxon>Formicinae</taxon>
        <taxon>Camponotus</taxon>
    </lineage>
</organism>
<feature type="non-terminal residue" evidence="1">
    <location>
        <position position="1"/>
    </location>
</feature>
<protein>
    <submittedName>
        <fullName evidence="1">Uncharacterized protein</fullName>
    </submittedName>
</protein>
<dbReference type="AlphaFoldDB" id="E2AV28"/>
<gene>
    <name evidence="1" type="ORF">EAG_00216</name>
</gene>
<reference evidence="1 2" key="1">
    <citation type="journal article" date="2010" name="Science">
        <title>Genomic comparison of the ants Camponotus floridanus and Harpegnathos saltator.</title>
        <authorList>
            <person name="Bonasio R."/>
            <person name="Zhang G."/>
            <person name="Ye C."/>
            <person name="Mutti N.S."/>
            <person name="Fang X."/>
            <person name="Qin N."/>
            <person name="Donahue G."/>
            <person name="Yang P."/>
            <person name="Li Q."/>
            <person name="Li C."/>
            <person name="Zhang P."/>
            <person name="Huang Z."/>
            <person name="Berger S.L."/>
            <person name="Reinberg D."/>
            <person name="Wang J."/>
            <person name="Liebig J."/>
        </authorList>
    </citation>
    <scope>NUCLEOTIDE SEQUENCE [LARGE SCALE GENOMIC DNA]</scope>
    <source>
        <strain evidence="2">C129</strain>
    </source>
</reference>
<dbReference type="Proteomes" id="UP000000311">
    <property type="component" value="Unassembled WGS sequence"/>
</dbReference>
<feature type="non-terminal residue" evidence="1">
    <location>
        <position position="120"/>
    </location>
</feature>
<name>E2AV28_CAMFO</name>
<dbReference type="PANTHER" id="PTHR33053">
    <property type="entry name" value="PROTEIN, PUTATIVE-RELATED"/>
    <property type="match status" value="1"/>
</dbReference>
<evidence type="ECO:0000313" key="1">
    <source>
        <dbReference type="EMBL" id="EFN62711.1"/>
    </source>
</evidence>
<proteinExistence type="predicted"/>
<accession>E2AV28</accession>